<evidence type="ECO:0000313" key="7">
    <source>
        <dbReference type="EMBL" id="KAG5474384.1"/>
    </source>
</evidence>
<dbReference type="InterPro" id="IPR036855">
    <property type="entry name" value="Znf_CCCH_sf"/>
</dbReference>
<feature type="compositionally biased region" description="Polar residues" evidence="5">
    <location>
        <begin position="19"/>
        <end position="33"/>
    </location>
</feature>
<evidence type="ECO:0000313" key="8">
    <source>
        <dbReference type="Proteomes" id="UP000673552"/>
    </source>
</evidence>
<keyword evidence="3 4" id="KW-0862">Zinc</keyword>
<feature type="zinc finger region" description="C3H1-type" evidence="4">
    <location>
        <begin position="110"/>
        <end position="137"/>
    </location>
</feature>
<feature type="region of interest" description="Disordered" evidence="5">
    <location>
        <begin position="67"/>
        <end position="106"/>
    </location>
</feature>
<evidence type="ECO:0000256" key="3">
    <source>
        <dbReference type="ARBA" id="ARBA00022833"/>
    </source>
</evidence>
<name>A0A836GL47_9TRYP</name>
<feature type="region of interest" description="Disordered" evidence="5">
    <location>
        <begin position="1"/>
        <end position="37"/>
    </location>
</feature>
<feature type="compositionally biased region" description="Polar residues" evidence="5">
    <location>
        <begin position="1"/>
        <end position="11"/>
    </location>
</feature>
<evidence type="ECO:0000256" key="5">
    <source>
        <dbReference type="SAM" id="MobiDB-lite"/>
    </source>
</evidence>
<dbReference type="EMBL" id="JAFEUZ010000028">
    <property type="protein sequence ID" value="KAG5474384.1"/>
    <property type="molecule type" value="Genomic_DNA"/>
</dbReference>
<gene>
    <name evidence="7" type="ORF">LSCM1_03164</name>
</gene>
<protein>
    <recommendedName>
        <fullName evidence="6">C3H1-type domain-containing protein</fullName>
    </recommendedName>
</protein>
<dbReference type="Gene3D" id="4.10.1000.10">
    <property type="entry name" value="Zinc finger, CCCH-type"/>
    <property type="match status" value="1"/>
</dbReference>
<proteinExistence type="predicted"/>
<dbReference type="InterPro" id="IPR000571">
    <property type="entry name" value="Znf_CCCH"/>
</dbReference>
<reference evidence="7 8" key="1">
    <citation type="submission" date="2021-03" db="EMBL/GenBank/DDBJ databases">
        <title>Leishmania (Mundinia) martiniquensis Genome sequencing and assembly.</title>
        <authorList>
            <person name="Almutairi H."/>
            <person name="Gatherer D."/>
        </authorList>
    </citation>
    <scope>NUCLEOTIDE SEQUENCE [LARGE SCALE GENOMIC DNA]</scope>
    <source>
        <strain evidence="7">LSCM1</strain>
    </source>
</reference>
<accession>A0A836GL47</accession>
<dbReference type="SUPFAM" id="SSF90229">
    <property type="entry name" value="CCCH zinc finger"/>
    <property type="match status" value="1"/>
</dbReference>
<keyword evidence="2 4" id="KW-0863">Zinc-finger</keyword>
<dbReference type="RefSeq" id="XP_067177326.1">
    <property type="nucleotide sequence ID" value="XM_067320716.1"/>
</dbReference>
<feature type="region of interest" description="Disordered" evidence="5">
    <location>
        <begin position="384"/>
        <end position="403"/>
    </location>
</feature>
<dbReference type="AlphaFoldDB" id="A0A836GL47"/>
<feature type="region of interest" description="Disordered" evidence="5">
    <location>
        <begin position="282"/>
        <end position="311"/>
    </location>
</feature>
<dbReference type="OrthoDB" id="263848at2759"/>
<dbReference type="SMART" id="SM00356">
    <property type="entry name" value="ZnF_C3H1"/>
    <property type="match status" value="1"/>
</dbReference>
<evidence type="ECO:0000256" key="4">
    <source>
        <dbReference type="PROSITE-ProRule" id="PRU00723"/>
    </source>
</evidence>
<dbReference type="Pfam" id="PF00642">
    <property type="entry name" value="zf-CCCH"/>
    <property type="match status" value="1"/>
</dbReference>
<sequence>MHSAQDASSPASAGPVTRTIPSPHSQSPTNHTTGPRLFTHAPYLSTVNIIASEDMGAVELAALDEVDGKRSGLSRRHGSPSSGGLNRSVSSFNASHNSTNQLRSPHAYQSGRKNVCRHFLNGSCNRGSSCHFYHPGPIHRVITPTRPHTPTQRPLTPLADLAQQSSTLVVQSPTQSPYMGPTSAPLRSSPRVPWMTLSIGGGSACSNSESVASPTSSPSTSFSAQRSTAFVESLAQVVAATPALSSPSIGPQFIPGTSLGTRARCGHGVNLLPSLQLPDYVPTGSDDGTMEGGNSATAEDAGPLSRLHSPSSPVSCRMSMYRGGVQPGASCNSSCGERMEGLANSHPHVFAGNVFLTAASDAVPSPTSAGVTRNHPYAYAPARVQRHPSQLMSPLKHTPNGLQ</sequence>
<dbReference type="Proteomes" id="UP000673552">
    <property type="component" value="Chromosome 28"/>
</dbReference>
<feature type="compositionally biased region" description="Polar residues" evidence="5">
    <location>
        <begin position="79"/>
        <end position="103"/>
    </location>
</feature>
<dbReference type="PROSITE" id="PS50103">
    <property type="entry name" value="ZF_C3H1"/>
    <property type="match status" value="1"/>
</dbReference>
<comment type="caution">
    <text evidence="7">The sequence shown here is derived from an EMBL/GenBank/DDBJ whole genome shotgun (WGS) entry which is preliminary data.</text>
</comment>
<keyword evidence="8" id="KW-1185">Reference proteome</keyword>
<feature type="domain" description="C3H1-type" evidence="6">
    <location>
        <begin position="110"/>
        <end position="137"/>
    </location>
</feature>
<dbReference type="KEGG" id="lmat:92513228"/>
<dbReference type="GeneID" id="92513228"/>
<dbReference type="GO" id="GO:0008270">
    <property type="term" value="F:zinc ion binding"/>
    <property type="evidence" value="ECO:0007669"/>
    <property type="project" value="UniProtKB-KW"/>
</dbReference>
<evidence type="ECO:0000256" key="2">
    <source>
        <dbReference type="ARBA" id="ARBA00022771"/>
    </source>
</evidence>
<evidence type="ECO:0000259" key="6">
    <source>
        <dbReference type="PROSITE" id="PS50103"/>
    </source>
</evidence>
<evidence type="ECO:0000256" key="1">
    <source>
        <dbReference type="ARBA" id="ARBA00022723"/>
    </source>
</evidence>
<feature type="region of interest" description="Disordered" evidence="5">
    <location>
        <begin position="170"/>
        <end position="191"/>
    </location>
</feature>
<organism evidence="7 8">
    <name type="scientific">Leishmania martiniquensis</name>
    <dbReference type="NCBI Taxonomy" id="1580590"/>
    <lineage>
        <taxon>Eukaryota</taxon>
        <taxon>Discoba</taxon>
        <taxon>Euglenozoa</taxon>
        <taxon>Kinetoplastea</taxon>
        <taxon>Metakinetoplastina</taxon>
        <taxon>Trypanosomatida</taxon>
        <taxon>Trypanosomatidae</taxon>
        <taxon>Leishmaniinae</taxon>
        <taxon>Leishmania</taxon>
    </lineage>
</organism>
<keyword evidence="1 4" id="KW-0479">Metal-binding</keyword>